<sequence>MTGDEEEEGVGDVVYGEEPAPSQDQVTGGDVRPINEEELNAWPNADDLHLYYWPHVKDSEPFPY</sequence>
<proteinExistence type="predicted"/>
<feature type="compositionally biased region" description="Acidic residues" evidence="1">
    <location>
        <begin position="1"/>
        <end position="10"/>
    </location>
</feature>
<accession>X1SEB6</accession>
<organism evidence="2">
    <name type="scientific">marine sediment metagenome</name>
    <dbReference type="NCBI Taxonomy" id="412755"/>
    <lineage>
        <taxon>unclassified sequences</taxon>
        <taxon>metagenomes</taxon>
        <taxon>ecological metagenomes</taxon>
    </lineage>
</organism>
<evidence type="ECO:0000256" key="1">
    <source>
        <dbReference type="SAM" id="MobiDB-lite"/>
    </source>
</evidence>
<feature type="region of interest" description="Disordered" evidence="1">
    <location>
        <begin position="1"/>
        <end position="30"/>
    </location>
</feature>
<dbReference type="AlphaFoldDB" id="X1SEB6"/>
<evidence type="ECO:0000313" key="2">
    <source>
        <dbReference type="EMBL" id="GAI66124.1"/>
    </source>
</evidence>
<name>X1SEB6_9ZZZZ</name>
<feature type="non-terminal residue" evidence="2">
    <location>
        <position position="64"/>
    </location>
</feature>
<comment type="caution">
    <text evidence="2">The sequence shown here is derived from an EMBL/GenBank/DDBJ whole genome shotgun (WGS) entry which is preliminary data.</text>
</comment>
<dbReference type="EMBL" id="BARV01045128">
    <property type="protein sequence ID" value="GAI66124.1"/>
    <property type="molecule type" value="Genomic_DNA"/>
</dbReference>
<gene>
    <name evidence="2" type="ORF">S06H3_66323</name>
</gene>
<reference evidence="2" key="1">
    <citation type="journal article" date="2014" name="Front. Microbiol.">
        <title>High frequency of phylogenetically diverse reductive dehalogenase-homologous genes in deep subseafloor sedimentary metagenomes.</title>
        <authorList>
            <person name="Kawai M."/>
            <person name="Futagami T."/>
            <person name="Toyoda A."/>
            <person name="Takaki Y."/>
            <person name="Nishi S."/>
            <person name="Hori S."/>
            <person name="Arai W."/>
            <person name="Tsubouchi T."/>
            <person name="Morono Y."/>
            <person name="Uchiyama I."/>
            <person name="Ito T."/>
            <person name="Fujiyama A."/>
            <person name="Inagaki F."/>
            <person name="Takami H."/>
        </authorList>
    </citation>
    <scope>NUCLEOTIDE SEQUENCE</scope>
    <source>
        <strain evidence="2">Expedition CK06-06</strain>
    </source>
</reference>
<protein>
    <submittedName>
        <fullName evidence="2">Uncharacterized protein</fullName>
    </submittedName>
</protein>